<organism evidence="1">
    <name type="scientific">marine metagenome</name>
    <dbReference type="NCBI Taxonomy" id="408172"/>
    <lineage>
        <taxon>unclassified sequences</taxon>
        <taxon>metagenomes</taxon>
        <taxon>ecological metagenomes</taxon>
    </lineage>
</organism>
<proteinExistence type="predicted"/>
<name>A0A382BF63_9ZZZZ</name>
<dbReference type="AlphaFoldDB" id="A0A382BF63"/>
<evidence type="ECO:0000313" key="1">
    <source>
        <dbReference type="EMBL" id="SVB12445.1"/>
    </source>
</evidence>
<accession>A0A382BF63</accession>
<sequence length="68" mass="8081">MMDIAEFARTPRDVWYCNGITFFTVAEICKNLLWKTGLAGWGRLVEFRYMALNFFSQWVRECHLVNDV</sequence>
<gene>
    <name evidence="1" type="ORF">METZ01_LOCUS165299</name>
</gene>
<reference evidence="1" key="1">
    <citation type="submission" date="2018-05" db="EMBL/GenBank/DDBJ databases">
        <authorList>
            <person name="Lanie J.A."/>
            <person name="Ng W.-L."/>
            <person name="Kazmierczak K.M."/>
            <person name="Andrzejewski T.M."/>
            <person name="Davidsen T.M."/>
            <person name="Wayne K.J."/>
            <person name="Tettelin H."/>
            <person name="Glass J.I."/>
            <person name="Rusch D."/>
            <person name="Podicherti R."/>
            <person name="Tsui H.-C.T."/>
            <person name="Winkler M.E."/>
        </authorList>
    </citation>
    <scope>NUCLEOTIDE SEQUENCE</scope>
</reference>
<dbReference type="EMBL" id="UINC01029546">
    <property type="protein sequence ID" value="SVB12445.1"/>
    <property type="molecule type" value="Genomic_DNA"/>
</dbReference>
<feature type="non-terminal residue" evidence="1">
    <location>
        <position position="68"/>
    </location>
</feature>
<protein>
    <submittedName>
        <fullName evidence="1">Uncharacterized protein</fullName>
    </submittedName>
</protein>